<dbReference type="EMBL" id="BART01008799">
    <property type="protein sequence ID" value="GAG58285.1"/>
    <property type="molecule type" value="Genomic_DNA"/>
</dbReference>
<evidence type="ECO:0000313" key="1">
    <source>
        <dbReference type="EMBL" id="GAG58285.1"/>
    </source>
</evidence>
<organism evidence="1">
    <name type="scientific">marine sediment metagenome</name>
    <dbReference type="NCBI Taxonomy" id="412755"/>
    <lineage>
        <taxon>unclassified sequences</taxon>
        <taxon>metagenomes</taxon>
        <taxon>ecological metagenomes</taxon>
    </lineage>
</organism>
<gene>
    <name evidence="1" type="ORF">S01H4_19695</name>
</gene>
<accession>X0YPX2</accession>
<comment type="caution">
    <text evidence="1">The sequence shown here is derived from an EMBL/GenBank/DDBJ whole genome shotgun (WGS) entry which is preliminary data.</text>
</comment>
<name>X0YPX2_9ZZZZ</name>
<proteinExistence type="predicted"/>
<dbReference type="AlphaFoldDB" id="X0YPX2"/>
<reference evidence="1" key="1">
    <citation type="journal article" date="2014" name="Front. Microbiol.">
        <title>High frequency of phylogenetically diverse reductive dehalogenase-homologous genes in deep subseafloor sedimentary metagenomes.</title>
        <authorList>
            <person name="Kawai M."/>
            <person name="Futagami T."/>
            <person name="Toyoda A."/>
            <person name="Takaki Y."/>
            <person name="Nishi S."/>
            <person name="Hori S."/>
            <person name="Arai W."/>
            <person name="Tsubouchi T."/>
            <person name="Morono Y."/>
            <person name="Uchiyama I."/>
            <person name="Ito T."/>
            <person name="Fujiyama A."/>
            <person name="Inagaki F."/>
            <person name="Takami H."/>
        </authorList>
    </citation>
    <scope>NUCLEOTIDE SEQUENCE</scope>
    <source>
        <strain evidence="1">Expedition CK06-06</strain>
    </source>
</reference>
<protein>
    <submittedName>
        <fullName evidence="1">Uncharacterized protein</fullName>
    </submittedName>
</protein>
<sequence length="166" mass="18387">MVTLLLGGSGLNFRDVVDRTRLFTRSVEFNYIGWTIEASFEKLSQLSLHPAAYAGEDERAQLVIDYLELVRSAQQTEREVQEALGDPNVDQTSSALQENLVNLENIRNQVNQLGPPAESILQEQLAIVIADIGLELGGAPFPPVVFTFDPLPRMRRSGHVSHAFPS</sequence>